<feature type="region of interest" description="Disordered" evidence="1">
    <location>
        <begin position="1"/>
        <end position="26"/>
    </location>
</feature>
<evidence type="ECO:0000313" key="3">
    <source>
        <dbReference type="Proteomes" id="UP000824469"/>
    </source>
</evidence>
<evidence type="ECO:0000256" key="1">
    <source>
        <dbReference type="SAM" id="MobiDB-lite"/>
    </source>
</evidence>
<dbReference type="Proteomes" id="UP000824469">
    <property type="component" value="Unassembled WGS sequence"/>
</dbReference>
<feature type="non-terminal residue" evidence="2">
    <location>
        <position position="1"/>
    </location>
</feature>
<gene>
    <name evidence="2" type="ORF">KI387_006644</name>
</gene>
<evidence type="ECO:0000313" key="2">
    <source>
        <dbReference type="EMBL" id="KAH9326466.1"/>
    </source>
</evidence>
<comment type="caution">
    <text evidence="2">The sequence shown here is derived from an EMBL/GenBank/DDBJ whole genome shotgun (WGS) entry which is preliminary data.</text>
</comment>
<name>A0AA38LJT1_TAXCH</name>
<keyword evidence="3" id="KW-1185">Reference proteome</keyword>
<reference evidence="2 3" key="1">
    <citation type="journal article" date="2021" name="Nat. Plants">
        <title>The Taxus genome provides insights into paclitaxel biosynthesis.</title>
        <authorList>
            <person name="Xiong X."/>
            <person name="Gou J."/>
            <person name="Liao Q."/>
            <person name="Li Y."/>
            <person name="Zhou Q."/>
            <person name="Bi G."/>
            <person name="Li C."/>
            <person name="Du R."/>
            <person name="Wang X."/>
            <person name="Sun T."/>
            <person name="Guo L."/>
            <person name="Liang H."/>
            <person name="Lu P."/>
            <person name="Wu Y."/>
            <person name="Zhang Z."/>
            <person name="Ro D.K."/>
            <person name="Shang Y."/>
            <person name="Huang S."/>
            <person name="Yan J."/>
        </authorList>
    </citation>
    <scope>NUCLEOTIDE SEQUENCE [LARGE SCALE GENOMIC DNA]</scope>
    <source>
        <strain evidence="2">Ta-2019</strain>
    </source>
</reference>
<dbReference type="EMBL" id="JAHRHJ020000002">
    <property type="protein sequence ID" value="KAH9326466.1"/>
    <property type="molecule type" value="Genomic_DNA"/>
</dbReference>
<organism evidence="2 3">
    <name type="scientific">Taxus chinensis</name>
    <name type="common">Chinese yew</name>
    <name type="synonym">Taxus wallichiana var. chinensis</name>
    <dbReference type="NCBI Taxonomy" id="29808"/>
    <lineage>
        <taxon>Eukaryota</taxon>
        <taxon>Viridiplantae</taxon>
        <taxon>Streptophyta</taxon>
        <taxon>Embryophyta</taxon>
        <taxon>Tracheophyta</taxon>
        <taxon>Spermatophyta</taxon>
        <taxon>Pinopsida</taxon>
        <taxon>Pinidae</taxon>
        <taxon>Conifers II</taxon>
        <taxon>Cupressales</taxon>
        <taxon>Taxaceae</taxon>
        <taxon>Taxus</taxon>
    </lineage>
</organism>
<dbReference type="AlphaFoldDB" id="A0AA38LJT1"/>
<proteinExistence type="predicted"/>
<accession>A0AA38LJT1</accession>
<sequence length="77" mass="9103">NHRKMSIEIEEAEDRAVNSEETSEQMTADMSRILSNFDNRFSLRKTIRPGRNFLGKWEEKFGCCRDIDKQMGHTDHK</sequence>
<protein>
    <submittedName>
        <fullName evidence="2">Uncharacterized protein</fullName>
    </submittedName>
</protein>